<evidence type="ECO:0000313" key="3">
    <source>
        <dbReference type="Proteomes" id="UP000193409"/>
    </source>
</evidence>
<keyword evidence="3" id="KW-1185">Reference proteome</keyword>
<proteinExistence type="predicted"/>
<name>A0A1Y5S0T3_9RHOB</name>
<gene>
    <name evidence="2" type="ORF">PSA7680_01404</name>
</gene>
<feature type="transmembrane region" description="Helical" evidence="1">
    <location>
        <begin position="15"/>
        <end position="35"/>
    </location>
</feature>
<dbReference type="Pfam" id="PF09489">
    <property type="entry name" value="CbtB"/>
    <property type="match status" value="1"/>
</dbReference>
<sequence>MTTLTQTQAETRAGLLPILGAAAFGIGLLFFTGFAQATVFHDTAHDTRHAIAFPCH</sequence>
<dbReference type="RefSeq" id="WP_085867958.1">
    <property type="nucleotide sequence ID" value="NZ_FWFQ01000008.1"/>
</dbReference>
<dbReference type="InterPro" id="IPR012667">
    <property type="entry name" value="CbtB_put"/>
</dbReference>
<reference evidence="2 3" key="1">
    <citation type="submission" date="2017-03" db="EMBL/GenBank/DDBJ databases">
        <authorList>
            <person name="Afonso C.L."/>
            <person name="Miller P.J."/>
            <person name="Scott M.A."/>
            <person name="Spackman E."/>
            <person name="Goraichik I."/>
            <person name="Dimitrov K.M."/>
            <person name="Suarez D.L."/>
            <person name="Swayne D.E."/>
        </authorList>
    </citation>
    <scope>NUCLEOTIDE SEQUENCE [LARGE SCALE GENOMIC DNA]</scope>
    <source>
        <strain evidence="2 3">CECT 7680</strain>
    </source>
</reference>
<evidence type="ECO:0000256" key="1">
    <source>
        <dbReference type="SAM" id="Phobius"/>
    </source>
</evidence>
<accession>A0A1Y5S0T3</accession>
<keyword evidence="1" id="KW-1133">Transmembrane helix</keyword>
<protein>
    <submittedName>
        <fullName evidence="2">Putative cobalt transporter subunit (CbtB)</fullName>
    </submittedName>
</protein>
<dbReference type="OrthoDB" id="9813304at2"/>
<keyword evidence="1" id="KW-0472">Membrane</keyword>
<dbReference type="EMBL" id="FWFQ01000008">
    <property type="protein sequence ID" value="SLN29898.1"/>
    <property type="molecule type" value="Genomic_DNA"/>
</dbReference>
<dbReference type="AlphaFoldDB" id="A0A1Y5S0T3"/>
<dbReference type="Proteomes" id="UP000193409">
    <property type="component" value="Unassembled WGS sequence"/>
</dbReference>
<evidence type="ECO:0000313" key="2">
    <source>
        <dbReference type="EMBL" id="SLN29898.1"/>
    </source>
</evidence>
<keyword evidence="1" id="KW-0812">Transmembrane</keyword>
<organism evidence="2 3">
    <name type="scientific">Pseudoruegeria aquimaris</name>
    <dbReference type="NCBI Taxonomy" id="393663"/>
    <lineage>
        <taxon>Bacteria</taxon>
        <taxon>Pseudomonadati</taxon>
        <taxon>Pseudomonadota</taxon>
        <taxon>Alphaproteobacteria</taxon>
        <taxon>Rhodobacterales</taxon>
        <taxon>Roseobacteraceae</taxon>
        <taxon>Pseudoruegeria</taxon>
    </lineage>
</organism>